<dbReference type="PROSITE" id="PS50127">
    <property type="entry name" value="UBC_2"/>
    <property type="match status" value="1"/>
</dbReference>
<sequence>MSFTKRLIIHLGELQRNPPPLCYAAPKDFDHDITHWTGYIDGPEDTPYAGGRFHLSIYFSDTFPFKAPE</sequence>
<dbReference type="AlphaFoldDB" id="A0A816HHV8"/>
<evidence type="ECO:0000259" key="1">
    <source>
        <dbReference type="PROSITE" id="PS50127"/>
    </source>
</evidence>
<feature type="non-terminal residue" evidence="2">
    <location>
        <position position="69"/>
    </location>
</feature>
<dbReference type="InterPro" id="IPR000608">
    <property type="entry name" value="UBC"/>
</dbReference>
<dbReference type="InterPro" id="IPR050113">
    <property type="entry name" value="Ub_conjugating_enzyme"/>
</dbReference>
<dbReference type="Gene3D" id="3.10.110.10">
    <property type="entry name" value="Ubiquitin Conjugating Enzyme"/>
    <property type="match status" value="1"/>
</dbReference>
<evidence type="ECO:0000313" key="2">
    <source>
        <dbReference type="EMBL" id="CAF1686231.1"/>
    </source>
</evidence>
<comment type="caution">
    <text evidence="2">The sequence shown here is derived from an EMBL/GenBank/DDBJ whole genome shotgun (WGS) entry which is preliminary data.</text>
</comment>
<dbReference type="Proteomes" id="UP000663828">
    <property type="component" value="Unassembled WGS sequence"/>
</dbReference>
<gene>
    <name evidence="2" type="ORF">XAT740_LOCUS61997</name>
</gene>
<proteinExistence type="predicted"/>
<reference evidence="2" key="1">
    <citation type="submission" date="2021-02" db="EMBL/GenBank/DDBJ databases">
        <authorList>
            <person name="Nowell W R."/>
        </authorList>
    </citation>
    <scope>NUCLEOTIDE SEQUENCE</scope>
</reference>
<feature type="domain" description="UBC core" evidence="1">
    <location>
        <begin position="2"/>
        <end position="69"/>
    </location>
</feature>
<keyword evidence="3" id="KW-1185">Reference proteome</keyword>
<dbReference type="EMBL" id="CAJNOR010016908">
    <property type="protein sequence ID" value="CAF1686231.1"/>
    <property type="molecule type" value="Genomic_DNA"/>
</dbReference>
<dbReference type="Pfam" id="PF00179">
    <property type="entry name" value="UQ_con"/>
    <property type="match status" value="1"/>
</dbReference>
<protein>
    <recommendedName>
        <fullName evidence="1">UBC core domain-containing protein</fullName>
    </recommendedName>
</protein>
<name>A0A816HHV8_ADIRI</name>
<dbReference type="InterPro" id="IPR016135">
    <property type="entry name" value="UBQ-conjugating_enzyme/RWD"/>
</dbReference>
<dbReference type="PANTHER" id="PTHR24067">
    <property type="entry name" value="UBIQUITIN-CONJUGATING ENZYME E2"/>
    <property type="match status" value="1"/>
</dbReference>
<accession>A0A816HHV8</accession>
<dbReference type="CDD" id="cd00195">
    <property type="entry name" value="UBCc_UEV"/>
    <property type="match status" value="1"/>
</dbReference>
<evidence type="ECO:0000313" key="3">
    <source>
        <dbReference type="Proteomes" id="UP000663828"/>
    </source>
</evidence>
<dbReference type="SUPFAM" id="SSF54495">
    <property type="entry name" value="UBC-like"/>
    <property type="match status" value="1"/>
</dbReference>
<organism evidence="2 3">
    <name type="scientific">Adineta ricciae</name>
    <name type="common">Rotifer</name>
    <dbReference type="NCBI Taxonomy" id="249248"/>
    <lineage>
        <taxon>Eukaryota</taxon>
        <taxon>Metazoa</taxon>
        <taxon>Spiralia</taxon>
        <taxon>Gnathifera</taxon>
        <taxon>Rotifera</taxon>
        <taxon>Eurotatoria</taxon>
        <taxon>Bdelloidea</taxon>
        <taxon>Adinetida</taxon>
        <taxon>Adinetidae</taxon>
        <taxon>Adineta</taxon>
    </lineage>
</organism>